<proteinExistence type="predicted"/>
<evidence type="ECO:0000256" key="6">
    <source>
        <dbReference type="ARBA" id="ARBA00023136"/>
    </source>
</evidence>
<dbReference type="GeneID" id="67021207"/>
<dbReference type="GO" id="GO:0016757">
    <property type="term" value="F:glycosyltransferase activity"/>
    <property type="evidence" value="ECO:0007669"/>
    <property type="project" value="UniProtKB-KW"/>
</dbReference>
<comment type="subcellular location">
    <subcellularLocation>
        <location evidence="1">Membrane</location>
    </subcellularLocation>
</comment>
<dbReference type="InterPro" id="IPR029044">
    <property type="entry name" value="Nucleotide-diphossugar_trans"/>
</dbReference>
<feature type="transmembrane region" description="Helical" evidence="8">
    <location>
        <begin position="105"/>
        <end position="127"/>
    </location>
</feature>
<keyword evidence="10" id="KW-1185">Reference proteome</keyword>
<evidence type="ECO:0000256" key="7">
    <source>
        <dbReference type="ARBA" id="ARBA00023180"/>
    </source>
</evidence>
<dbReference type="Proteomes" id="UP000676310">
    <property type="component" value="Unassembled WGS sequence"/>
</dbReference>
<evidence type="ECO:0000256" key="8">
    <source>
        <dbReference type="SAM" id="Phobius"/>
    </source>
</evidence>
<keyword evidence="4 8" id="KW-0812">Transmembrane</keyword>
<dbReference type="PANTHER" id="PTHR47844:SF1">
    <property type="entry name" value="EXOSTOSIN-LIKE 2"/>
    <property type="match status" value="1"/>
</dbReference>
<dbReference type="SUPFAM" id="SSF53448">
    <property type="entry name" value="Nucleotide-diphospho-sugar transferases"/>
    <property type="match status" value="1"/>
</dbReference>
<feature type="transmembrane region" description="Helical" evidence="8">
    <location>
        <begin position="81"/>
        <end position="99"/>
    </location>
</feature>
<keyword evidence="6 8" id="KW-0472">Membrane</keyword>
<reference evidence="9" key="1">
    <citation type="submission" date="2021-05" db="EMBL/GenBank/DDBJ databases">
        <authorList>
            <person name="Stam R."/>
        </authorList>
    </citation>
    <scope>NUCLEOTIDE SEQUENCE</scope>
    <source>
        <strain evidence="9">CS162</strain>
    </source>
</reference>
<feature type="transmembrane region" description="Helical" evidence="8">
    <location>
        <begin position="546"/>
        <end position="566"/>
    </location>
</feature>
<protein>
    <recommendedName>
        <fullName evidence="11">Glycosyltransferase family 2 protein</fullName>
    </recommendedName>
</protein>
<dbReference type="PANTHER" id="PTHR47844">
    <property type="entry name" value="SYNTHASE CPS1, PUTATIVE (AFU_ORTHOLOGUE AFUA_7G02500)-RELATED"/>
    <property type="match status" value="1"/>
</dbReference>
<organism evidence="9 10">
    <name type="scientific">Alternaria atra</name>
    <dbReference type="NCBI Taxonomy" id="119953"/>
    <lineage>
        <taxon>Eukaryota</taxon>
        <taxon>Fungi</taxon>
        <taxon>Dikarya</taxon>
        <taxon>Ascomycota</taxon>
        <taxon>Pezizomycotina</taxon>
        <taxon>Dothideomycetes</taxon>
        <taxon>Pleosporomycetidae</taxon>
        <taxon>Pleosporales</taxon>
        <taxon>Pleosporineae</taxon>
        <taxon>Pleosporaceae</taxon>
        <taxon>Alternaria</taxon>
        <taxon>Alternaria sect. Ulocladioides</taxon>
    </lineage>
</organism>
<dbReference type="GO" id="GO:0016020">
    <property type="term" value="C:membrane"/>
    <property type="evidence" value="ECO:0007669"/>
    <property type="project" value="UniProtKB-SubCell"/>
</dbReference>
<dbReference type="InterPro" id="IPR052427">
    <property type="entry name" value="Glycosyltrans_GT2/GT47"/>
</dbReference>
<dbReference type="EMBL" id="CAJRGZ010000023">
    <property type="protein sequence ID" value="CAG5179094.1"/>
    <property type="molecule type" value="Genomic_DNA"/>
</dbReference>
<evidence type="ECO:0000313" key="9">
    <source>
        <dbReference type="EMBL" id="CAG5179094.1"/>
    </source>
</evidence>
<keyword evidence="7" id="KW-0325">Glycoprotein</keyword>
<evidence type="ECO:0000313" key="10">
    <source>
        <dbReference type="Proteomes" id="UP000676310"/>
    </source>
</evidence>
<feature type="transmembrane region" description="Helical" evidence="8">
    <location>
        <begin position="520"/>
        <end position="540"/>
    </location>
</feature>
<keyword evidence="3" id="KW-0808">Transferase</keyword>
<dbReference type="AlphaFoldDB" id="A0A8J2N9F6"/>
<gene>
    <name evidence="9" type="ORF">ALTATR162_LOCUS9030</name>
</gene>
<dbReference type="Pfam" id="PF13641">
    <property type="entry name" value="Glyco_tranf_2_3"/>
    <property type="match status" value="1"/>
</dbReference>
<accession>A0A8J2N9F6</accession>
<feature type="transmembrane region" description="Helical" evidence="8">
    <location>
        <begin position="43"/>
        <end position="60"/>
    </location>
</feature>
<evidence type="ECO:0000256" key="2">
    <source>
        <dbReference type="ARBA" id="ARBA00022676"/>
    </source>
</evidence>
<name>A0A8J2N9F6_9PLEO</name>
<keyword evidence="2" id="KW-0328">Glycosyltransferase</keyword>
<keyword evidence="5 8" id="KW-1133">Transmembrane helix</keyword>
<evidence type="ECO:0008006" key="11">
    <source>
        <dbReference type="Google" id="ProtNLM"/>
    </source>
</evidence>
<evidence type="ECO:0000256" key="3">
    <source>
        <dbReference type="ARBA" id="ARBA00022679"/>
    </source>
</evidence>
<dbReference type="OrthoDB" id="2849215at2759"/>
<evidence type="ECO:0000256" key="5">
    <source>
        <dbReference type="ARBA" id="ARBA00022989"/>
    </source>
</evidence>
<evidence type="ECO:0000256" key="4">
    <source>
        <dbReference type="ARBA" id="ARBA00022692"/>
    </source>
</evidence>
<evidence type="ECO:0000256" key="1">
    <source>
        <dbReference type="ARBA" id="ARBA00004370"/>
    </source>
</evidence>
<sequence>MPSPSMRMRKLALVFGSISAGWAWWLQSLKTNAITTPYPNWWYLYNIFSLGGWSAFIIYYTMINSNREKTPGPKPHELWNFLHIVPMLLLNATITKSLSVKDKGLLWFAALMVYRYYRTILTVYFYFRYEIALEPSPQDPESKPSDCTVIVPTVGPAMNSVFEDMVAAILWNKPKQLLFSANKPESQADIETEVRKIVAAFRNGDTTYQKEHKLGPPGWHLETVTKIGYTFINDSNKRKQTMKAIKLVETKITIMVDDTAIWHPKFLNATLPAFIDKDVGLVGTRKVVKYIRPNRDANVSLMQHYSAWYWAGLWNTIGALYLQRHNYEIRTSNAADGGVFTVSGRTLLILTGIVQDDHFEDKFLNEYVLKCIFTWLTRLVKWHVPFADQLLAYFKGNGLSENGFGPLLADDDNFITRWVIDHGKSIKIQSSPETTITTVLGNVENFKFLDQCKRWSRTTFRQNPIALFSDRTIWWKWPISVWTVYFPWMYNFAAVWDSLAIITFRRSGLYLDSPNGNMRLFFLVSFIWLTKLIKTFPWFLEHPYDFLLYFCPIPTYPLFGYFHSYVKARTMVTCWNNEWSGRNLEKVEAVAGIVSERKKADDVAEL</sequence>
<comment type="caution">
    <text evidence="9">The sequence shown here is derived from an EMBL/GenBank/DDBJ whole genome shotgun (WGS) entry which is preliminary data.</text>
</comment>
<dbReference type="RefSeq" id="XP_043172598.1">
    <property type="nucleotide sequence ID" value="XM_043316663.1"/>
</dbReference>